<protein>
    <recommendedName>
        <fullName evidence="3">FYVE-type domain-containing protein</fullName>
    </recommendedName>
</protein>
<organism evidence="1 2">
    <name type="scientific">Macrostomum lignano</name>
    <dbReference type="NCBI Taxonomy" id="282301"/>
    <lineage>
        <taxon>Eukaryota</taxon>
        <taxon>Metazoa</taxon>
        <taxon>Spiralia</taxon>
        <taxon>Lophotrochozoa</taxon>
        <taxon>Platyhelminthes</taxon>
        <taxon>Rhabditophora</taxon>
        <taxon>Macrostomorpha</taxon>
        <taxon>Macrostomida</taxon>
        <taxon>Macrostomidae</taxon>
        <taxon>Macrostomum</taxon>
    </lineage>
</organism>
<sequence length="448" mass="49635">TQWQSMGSHRSLTIEFLAERAKHQASRRCATDEPSLDEQLCRLRIGFVEWQCSSLLHSLASGNDWWTLTAEQLARAQLDSGLGCALCLAPPAALVVRRRFQRPTAGCCRVCGRRVCDACSTHDLLLYCSDCCTSELGADPVSAVQWALIGQPGCPEVEPRRSRQLRICRLCRDGAVEMMRRATAEAADPSAELVELYKGHRRLAADLTARWSAVASLSAPLLEPRQRGADLSSANLRRLAKSLSDLSALLDDYHVYMEGVRTASGLAQHPSESVRRCHTAMRACFASGYADWRAKVRRIRADLDCLLPADCITQLARLADRDALQAVHLQASQLVYEILHRQRRQPQVAEFAPPLIRLCQSLEDELRPTSDDWEADSRAGQLLIKERLLRRPLLGAAAGLDELRARLARRLSFLAEQLEERCSGRAAPGVKLALQQTLDGLLSGQAAE</sequence>
<name>A0A267DMH6_9PLAT</name>
<evidence type="ECO:0008006" key="3">
    <source>
        <dbReference type="Google" id="ProtNLM"/>
    </source>
</evidence>
<feature type="non-terminal residue" evidence="1">
    <location>
        <position position="1"/>
    </location>
</feature>
<gene>
    <name evidence="1" type="ORF">BOX15_Mlig016416g1</name>
</gene>
<keyword evidence="2" id="KW-1185">Reference proteome</keyword>
<accession>A0A267DMH6</accession>
<reference evidence="1 2" key="1">
    <citation type="submission" date="2017-06" db="EMBL/GenBank/DDBJ databases">
        <title>A platform for efficient transgenesis in Macrostomum lignano, a flatworm model organism for stem cell research.</title>
        <authorList>
            <person name="Berezikov E."/>
        </authorList>
    </citation>
    <scope>NUCLEOTIDE SEQUENCE [LARGE SCALE GENOMIC DNA]</scope>
    <source>
        <strain evidence="1">DV1</strain>
        <tissue evidence="1">Whole organism</tissue>
    </source>
</reference>
<dbReference type="Proteomes" id="UP000215902">
    <property type="component" value="Unassembled WGS sequence"/>
</dbReference>
<proteinExistence type="predicted"/>
<dbReference type="STRING" id="282301.A0A267DMH6"/>
<evidence type="ECO:0000313" key="1">
    <source>
        <dbReference type="EMBL" id="PAA49739.1"/>
    </source>
</evidence>
<evidence type="ECO:0000313" key="2">
    <source>
        <dbReference type="Proteomes" id="UP000215902"/>
    </source>
</evidence>
<comment type="caution">
    <text evidence="1">The sequence shown here is derived from an EMBL/GenBank/DDBJ whole genome shotgun (WGS) entry which is preliminary data.</text>
</comment>
<dbReference type="AlphaFoldDB" id="A0A267DMH6"/>
<dbReference type="EMBL" id="NIVC01003799">
    <property type="protein sequence ID" value="PAA49739.1"/>
    <property type="molecule type" value="Genomic_DNA"/>
</dbReference>